<keyword evidence="2" id="KW-1185">Reference proteome</keyword>
<evidence type="ECO:0000259" key="1">
    <source>
        <dbReference type="PROSITE" id="PS50004"/>
    </source>
</evidence>
<sequence length="110" mass="13011">MNPHRDQMRRTENSLEMWILEAKSIPAKRKYYCEICLNKTLSARTSAKPRADICFWGEHFDFSPTPKLDVVCINLYREADPKKKKDRSTLIGYVQIDVDQITARHPVERW</sequence>
<dbReference type="InterPro" id="IPR000008">
    <property type="entry name" value="C2_dom"/>
</dbReference>
<dbReference type="InterPro" id="IPR035892">
    <property type="entry name" value="C2_domain_sf"/>
</dbReference>
<protein>
    <submittedName>
        <fullName evidence="3">C2 domain-containing protein</fullName>
    </submittedName>
</protein>
<organism evidence="2 3">
    <name type="scientific">Syphacia muris</name>
    <dbReference type="NCBI Taxonomy" id="451379"/>
    <lineage>
        <taxon>Eukaryota</taxon>
        <taxon>Metazoa</taxon>
        <taxon>Ecdysozoa</taxon>
        <taxon>Nematoda</taxon>
        <taxon>Chromadorea</taxon>
        <taxon>Rhabditida</taxon>
        <taxon>Spirurina</taxon>
        <taxon>Oxyuridomorpha</taxon>
        <taxon>Oxyuroidea</taxon>
        <taxon>Oxyuridae</taxon>
        <taxon>Syphacia</taxon>
    </lineage>
</organism>
<evidence type="ECO:0000313" key="2">
    <source>
        <dbReference type="Proteomes" id="UP000046393"/>
    </source>
</evidence>
<feature type="domain" description="C2" evidence="1">
    <location>
        <begin position="1"/>
        <end position="110"/>
    </location>
</feature>
<dbReference type="Proteomes" id="UP000046393">
    <property type="component" value="Unplaced"/>
</dbReference>
<dbReference type="CDD" id="cd04013">
    <property type="entry name" value="C2_SynGAP_like"/>
    <property type="match status" value="1"/>
</dbReference>
<dbReference type="Pfam" id="PF00168">
    <property type="entry name" value="C2"/>
    <property type="match status" value="1"/>
</dbReference>
<reference evidence="3" key="1">
    <citation type="submission" date="2017-02" db="UniProtKB">
        <authorList>
            <consortium name="WormBaseParasite"/>
        </authorList>
    </citation>
    <scope>IDENTIFICATION</scope>
</reference>
<dbReference type="PROSITE" id="PS50004">
    <property type="entry name" value="C2"/>
    <property type="match status" value="1"/>
</dbReference>
<dbReference type="InterPro" id="IPR039360">
    <property type="entry name" value="Ras_GTPase"/>
</dbReference>
<dbReference type="WBParaSite" id="SMUV_0000058401-mRNA-1">
    <property type="protein sequence ID" value="SMUV_0000058401-mRNA-1"/>
    <property type="gene ID" value="SMUV_0000058401"/>
</dbReference>
<dbReference type="PANTHER" id="PTHR10194:SF60">
    <property type="entry name" value="RAS GTPASE-ACTIVATING PROTEIN RASKOL"/>
    <property type="match status" value="1"/>
</dbReference>
<accession>A0A0N5A920</accession>
<name>A0A0N5A920_9BILA</name>
<dbReference type="STRING" id="451379.A0A0N5A920"/>
<proteinExistence type="predicted"/>
<dbReference type="AlphaFoldDB" id="A0A0N5A920"/>
<dbReference type="Gene3D" id="2.60.40.150">
    <property type="entry name" value="C2 domain"/>
    <property type="match status" value="1"/>
</dbReference>
<dbReference type="SUPFAM" id="SSF49562">
    <property type="entry name" value="C2 domain (Calcium/lipid-binding domain, CaLB)"/>
    <property type="match status" value="1"/>
</dbReference>
<dbReference type="SMART" id="SM00239">
    <property type="entry name" value="C2"/>
    <property type="match status" value="1"/>
</dbReference>
<dbReference type="PANTHER" id="PTHR10194">
    <property type="entry name" value="RAS GTPASE-ACTIVATING PROTEINS"/>
    <property type="match status" value="1"/>
</dbReference>
<evidence type="ECO:0000313" key="3">
    <source>
        <dbReference type="WBParaSite" id="SMUV_0000058401-mRNA-1"/>
    </source>
</evidence>